<keyword evidence="7" id="KW-1185">Reference proteome</keyword>
<dbReference type="InterPro" id="IPR026739">
    <property type="entry name" value="AP_beta"/>
</dbReference>
<keyword evidence="4" id="KW-0472">Membrane</keyword>
<name>A0A8X7T309_9BASI</name>
<accession>A0A8X7T309</accession>
<evidence type="ECO:0000256" key="4">
    <source>
        <dbReference type="ARBA" id="ARBA00023136"/>
    </source>
</evidence>
<feature type="compositionally biased region" description="Acidic residues" evidence="5">
    <location>
        <begin position="44"/>
        <end position="58"/>
    </location>
</feature>
<dbReference type="PANTHER" id="PTHR11134">
    <property type="entry name" value="ADAPTOR COMPLEX SUBUNIT BETA FAMILY MEMBER"/>
    <property type="match status" value="1"/>
</dbReference>
<comment type="caution">
    <text evidence="6">The sequence shown here is derived from an EMBL/GenBank/DDBJ whole genome shotgun (WGS) entry which is preliminary data.</text>
</comment>
<sequence length="180" mass="18927">MLERAEDAAAALRAAIGPTTTDLTTLPQQSSSANIGIHSHHHDDEEDDDGDDASLDNLDETDRLTSSAKKAKAAATSPYLASILTSLDSSSDKARIDGLRCITTAIAAGRYRIAHAASPAVLKLTSSSITSLHVRKLLSVILARSASAQPDLALLAVNSFQRGLSHHWPLIRASVIKAVG</sequence>
<reference evidence="6" key="1">
    <citation type="submission" date="2016-04" db="EMBL/GenBank/DDBJ databases">
        <authorList>
            <person name="Nguyen H.D."/>
            <person name="Samba Siva P."/>
            <person name="Cullis J."/>
            <person name="Levesque C.A."/>
            <person name="Hambleton S."/>
        </authorList>
    </citation>
    <scope>NUCLEOTIDE SEQUENCE</scope>
    <source>
        <strain evidence="6">DAOMC 236422</strain>
    </source>
</reference>
<keyword evidence="3" id="KW-0653">Protein transport</keyword>
<keyword evidence="2" id="KW-0813">Transport</keyword>
<organism evidence="6 7">
    <name type="scientific">Tilletia walkeri</name>
    <dbReference type="NCBI Taxonomy" id="117179"/>
    <lineage>
        <taxon>Eukaryota</taxon>
        <taxon>Fungi</taxon>
        <taxon>Dikarya</taxon>
        <taxon>Basidiomycota</taxon>
        <taxon>Ustilaginomycotina</taxon>
        <taxon>Exobasidiomycetes</taxon>
        <taxon>Tilletiales</taxon>
        <taxon>Tilletiaceae</taxon>
        <taxon>Tilletia</taxon>
    </lineage>
</organism>
<dbReference type="GO" id="GO:0012505">
    <property type="term" value="C:endomembrane system"/>
    <property type="evidence" value="ECO:0007669"/>
    <property type="project" value="UniProtKB-SubCell"/>
</dbReference>
<proteinExistence type="predicted"/>
<dbReference type="InterPro" id="IPR016024">
    <property type="entry name" value="ARM-type_fold"/>
</dbReference>
<feature type="region of interest" description="Disordered" evidence="5">
    <location>
        <begin position="1"/>
        <end position="58"/>
    </location>
</feature>
<feature type="compositionally biased region" description="Low complexity" evidence="5">
    <location>
        <begin position="8"/>
        <end position="37"/>
    </location>
</feature>
<reference evidence="6" key="2">
    <citation type="journal article" date="2019" name="IMA Fungus">
        <title>Genome sequencing and comparison of five Tilletia species to identify candidate genes for the detection of regulated species infecting wheat.</title>
        <authorList>
            <person name="Nguyen H.D.T."/>
            <person name="Sultana T."/>
            <person name="Kesanakurti P."/>
            <person name="Hambleton S."/>
        </authorList>
    </citation>
    <scope>NUCLEOTIDE SEQUENCE</scope>
    <source>
        <strain evidence="6">DAOMC 236422</strain>
    </source>
</reference>
<dbReference type="GO" id="GO:0016192">
    <property type="term" value="P:vesicle-mediated transport"/>
    <property type="evidence" value="ECO:0007669"/>
    <property type="project" value="InterPro"/>
</dbReference>
<dbReference type="EMBL" id="LWDG02000265">
    <property type="protein sequence ID" value="KAE8267042.1"/>
    <property type="molecule type" value="Genomic_DNA"/>
</dbReference>
<gene>
    <name evidence="6" type="ORF">A4X09_0g5302</name>
</gene>
<dbReference type="InterPro" id="IPR011989">
    <property type="entry name" value="ARM-like"/>
</dbReference>
<evidence type="ECO:0000256" key="3">
    <source>
        <dbReference type="ARBA" id="ARBA00022927"/>
    </source>
</evidence>
<evidence type="ECO:0000256" key="1">
    <source>
        <dbReference type="ARBA" id="ARBA00004308"/>
    </source>
</evidence>
<evidence type="ECO:0000256" key="5">
    <source>
        <dbReference type="SAM" id="MobiDB-lite"/>
    </source>
</evidence>
<evidence type="ECO:0000313" key="6">
    <source>
        <dbReference type="EMBL" id="KAE8267042.1"/>
    </source>
</evidence>
<dbReference type="Proteomes" id="UP000078113">
    <property type="component" value="Unassembled WGS sequence"/>
</dbReference>
<comment type="subcellular location">
    <subcellularLocation>
        <location evidence="1">Endomembrane system</location>
    </subcellularLocation>
</comment>
<evidence type="ECO:0000256" key="2">
    <source>
        <dbReference type="ARBA" id="ARBA00022448"/>
    </source>
</evidence>
<dbReference type="Gene3D" id="1.25.10.10">
    <property type="entry name" value="Leucine-rich Repeat Variant"/>
    <property type="match status" value="1"/>
</dbReference>
<evidence type="ECO:0000313" key="7">
    <source>
        <dbReference type="Proteomes" id="UP000078113"/>
    </source>
</evidence>
<protein>
    <submittedName>
        <fullName evidence="6">Uncharacterized protein</fullName>
    </submittedName>
</protein>
<dbReference type="SUPFAM" id="SSF48371">
    <property type="entry name" value="ARM repeat"/>
    <property type="match status" value="1"/>
</dbReference>
<dbReference type="AlphaFoldDB" id="A0A8X7T309"/>
<dbReference type="GO" id="GO:0015031">
    <property type="term" value="P:protein transport"/>
    <property type="evidence" value="ECO:0007669"/>
    <property type="project" value="UniProtKB-KW"/>
</dbReference>